<sequence length="121" mass="13421">MSTLKALRGAHARLIAENPVQVTVTRTTSTRKETGGRSKQETVLPAFTGRLVPRNLQPEATQTEAGTQRVFDWLLLAPHDADLKATDRLEADGRTFRVVRVIERKLGGEVFAKQATLEEVQ</sequence>
<organism evidence="1 2">
    <name type="scientific">Thermaerobacter composti</name>
    <dbReference type="NCBI Taxonomy" id="554949"/>
    <lineage>
        <taxon>Bacteria</taxon>
        <taxon>Bacillati</taxon>
        <taxon>Bacillota</taxon>
        <taxon>Clostridia</taxon>
        <taxon>Eubacteriales</taxon>
        <taxon>Clostridiales Family XVII. Incertae Sedis</taxon>
        <taxon>Thermaerobacter</taxon>
    </lineage>
</organism>
<dbReference type="RefSeq" id="WP_318751552.1">
    <property type="nucleotide sequence ID" value="NZ_CP132508.1"/>
</dbReference>
<evidence type="ECO:0000313" key="2">
    <source>
        <dbReference type="Proteomes" id="UP001304683"/>
    </source>
</evidence>
<protein>
    <recommendedName>
        <fullName evidence="3">Head-tail adaptor protein</fullName>
    </recommendedName>
</protein>
<proteinExistence type="predicted"/>
<gene>
    <name evidence="1" type="ORF">Q5761_06005</name>
</gene>
<dbReference type="Proteomes" id="UP001304683">
    <property type="component" value="Chromosome"/>
</dbReference>
<evidence type="ECO:0008006" key="3">
    <source>
        <dbReference type="Google" id="ProtNLM"/>
    </source>
</evidence>
<keyword evidence="2" id="KW-1185">Reference proteome</keyword>
<dbReference type="EMBL" id="CP132508">
    <property type="protein sequence ID" value="WPD20181.1"/>
    <property type="molecule type" value="Genomic_DNA"/>
</dbReference>
<accession>A0ABZ0QS40</accession>
<reference evidence="1 2" key="1">
    <citation type="submission" date="2023-08" db="EMBL/GenBank/DDBJ databases">
        <title>Genome sequence of Thermaerobacter compostii strain Ins1, a spore-forming filamentous bacterium isolated from a deep geothermal reservoir.</title>
        <authorList>
            <person name="Bregnard D."/>
            <person name="Gonzalez D."/>
            <person name="Junier P."/>
        </authorList>
    </citation>
    <scope>NUCLEOTIDE SEQUENCE [LARGE SCALE GENOMIC DNA]</scope>
    <source>
        <strain evidence="1 2">Ins1</strain>
    </source>
</reference>
<name>A0ABZ0QS40_9FIRM</name>
<evidence type="ECO:0000313" key="1">
    <source>
        <dbReference type="EMBL" id="WPD20181.1"/>
    </source>
</evidence>